<feature type="region of interest" description="Disordered" evidence="1">
    <location>
        <begin position="34"/>
        <end position="151"/>
    </location>
</feature>
<proteinExistence type="predicted"/>
<evidence type="ECO:0000256" key="2">
    <source>
        <dbReference type="SAM" id="SignalP"/>
    </source>
</evidence>
<gene>
    <name evidence="3" type="primary">Slc9a8</name>
    <name evidence="3" type="ORF">EYF80_059279</name>
</gene>
<name>A0A4Z2EP76_9TELE</name>
<accession>A0A4Z2EP76</accession>
<keyword evidence="2" id="KW-0732">Signal</keyword>
<dbReference type="EMBL" id="SRLO01004348">
    <property type="protein sequence ID" value="TNN30569.1"/>
    <property type="molecule type" value="Genomic_DNA"/>
</dbReference>
<evidence type="ECO:0000313" key="4">
    <source>
        <dbReference type="Proteomes" id="UP000314294"/>
    </source>
</evidence>
<feature type="chain" id="PRO_5021247161" evidence="2">
    <location>
        <begin position="23"/>
        <end position="179"/>
    </location>
</feature>
<sequence length="179" mass="19175">MRPKFIKSFDVVFLLFFSSSHATQQTTIPGRHCVTRKRSSDVNRKTPGAVDMKLPTRAESENRLDLRASDDGGGGDADHRVAAAEHQQTAVTHGGEGDGVGSVEQRKEGPPVGKVSNHTDNVTNETNGTLHATTPAVKPMTPPPPTAKPILPVQTGVKAQEEEQSSGLTIFFSLLVIGW</sequence>
<reference evidence="3 4" key="1">
    <citation type="submission" date="2019-03" db="EMBL/GenBank/DDBJ databases">
        <title>First draft genome of Liparis tanakae, snailfish: a comprehensive survey of snailfish specific genes.</title>
        <authorList>
            <person name="Kim W."/>
            <person name="Song I."/>
            <person name="Jeong J.-H."/>
            <person name="Kim D."/>
            <person name="Kim S."/>
            <person name="Ryu S."/>
            <person name="Song J.Y."/>
            <person name="Lee S.K."/>
        </authorList>
    </citation>
    <scope>NUCLEOTIDE SEQUENCE [LARGE SCALE GENOMIC DNA]</scope>
    <source>
        <tissue evidence="3">Muscle</tissue>
    </source>
</reference>
<dbReference type="AlphaFoldDB" id="A0A4Z2EP76"/>
<comment type="caution">
    <text evidence="3">The sequence shown here is derived from an EMBL/GenBank/DDBJ whole genome shotgun (WGS) entry which is preliminary data.</text>
</comment>
<evidence type="ECO:0000256" key="1">
    <source>
        <dbReference type="SAM" id="MobiDB-lite"/>
    </source>
</evidence>
<organism evidence="3 4">
    <name type="scientific">Liparis tanakae</name>
    <name type="common">Tanaka's snailfish</name>
    <dbReference type="NCBI Taxonomy" id="230148"/>
    <lineage>
        <taxon>Eukaryota</taxon>
        <taxon>Metazoa</taxon>
        <taxon>Chordata</taxon>
        <taxon>Craniata</taxon>
        <taxon>Vertebrata</taxon>
        <taxon>Euteleostomi</taxon>
        <taxon>Actinopterygii</taxon>
        <taxon>Neopterygii</taxon>
        <taxon>Teleostei</taxon>
        <taxon>Neoteleostei</taxon>
        <taxon>Acanthomorphata</taxon>
        <taxon>Eupercaria</taxon>
        <taxon>Perciformes</taxon>
        <taxon>Cottioidei</taxon>
        <taxon>Cottales</taxon>
        <taxon>Liparidae</taxon>
        <taxon>Liparis</taxon>
    </lineage>
</organism>
<dbReference type="Proteomes" id="UP000314294">
    <property type="component" value="Unassembled WGS sequence"/>
</dbReference>
<evidence type="ECO:0000313" key="3">
    <source>
        <dbReference type="EMBL" id="TNN30569.1"/>
    </source>
</evidence>
<protein>
    <submittedName>
        <fullName evidence="3">Sodium/hydrogen exchanger 8</fullName>
    </submittedName>
</protein>
<feature type="signal peptide" evidence="2">
    <location>
        <begin position="1"/>
        <end position="22"/>
    </location>
</feature>
<keyword evidence="4" id="KW-1185">Reference proteome</keyword>
<feature type="compositionally biased region" description="Basic and acidic residues" evidence="1">
    <location>
        <begin position="54"/>
        <end position="83"/>
    </location>
</feature>
<dbReference type="OrthoDB" id="8950928at2759"/>
<feature type="compositionally biased region" description="Polar residues" evidence="1">
    <location>
        <begin position="116"/>
        <end position="131"/>
    </location>
</feature>